<accession>A0ABU1L6W4</accession>
<dbReference type="Pfam" id="PF14355">
    <property type="entry name" value="Abi_C"/>
    <property type="match status" value="1"/>
</dbReference>
<reference evidence="2 3" key="1">
    <citation type="submission" date="2023-07" db="EMBL/GenBank/DDBJ databases">
        <title>Sorghum-associated microbial communities from plants grown in Nebraska, USA.</title>
        <authorList>
            <person name="Schachtman D."/>
        </authorList>
    </citation>
    <scope>NUCLEOTIDE SEQUENCE [LARGE SCALE GENOMIC DNA]</scope>
    <source>
        <strain evidence="2 3">DS1039</strain>
    </source>
</reference>
<dbReference type="Proteomes" id="UP001185254">
    <property type="component" value="Unassembled WGS sequence"/>
</dbReference>
<dbReference type="RefSeq" id="WP_310070875.1">
    <property type="nucleotide sequence ID" value="NZ_JAVDQN010000006.1"/>
</dbReference>
<dbReference type="InterPro" id="IPR026001">
    <property type="entry name" value="Abi-like_C"/>
</dbReference>
<comment type="caution">
    <text evidence="2">The sequence shown here is derived from an EMBL/GenBank/DDBJ whole genome shotgun (WGS) entry which is preliminary data.</text>
</comment>
<evidence type="ECO:0000313" key="2">
    <source>
        <dbReference type="EMBL" id="MDR6378913.1"/>
    </source>
</evidence>
<dbReference type="EMBL" id="JAVDQN010000006">
    <property type="protein sequence ID" value="MDR6378913.1"/>
    <property type="molecule type" value="Genomic_DNA"/>
</dbReference>
<evidence type="ECO:0000313" key="3">
    <source>
        <dbReference type="Proteomes" id="UP001185254"/>
    </source>
</evidence>
<sequence>MTLRASLLARADYAPLVPRFVRTCRDLSQFWQFIKHKFPSYAERRLFLWDEFRPLLERIEGAGTSPADSAVTAAIEKFDSEHVLAAWNVFTQILGGCQSVVEGLGALRNKLSDAHGKGKRAVKPAARHAELAVNLSGALALYLLATLEATGQTPSGQ</sequence>
<feature type="domain" description="Abortive infection protein-like C-terminal" evidence="1">
    <location>
        <begin position="88"/>
        <end position="144"/>
    </location>
</feature>
<evidence type="ECO:0000259" key="1">
    <source>
        <dbReference type="Pfam" id="PF14355"/>
    </source>
</evidence>
<name>A0ABU1L6W4_9BURK</name>
<proteinExistence type="predicted"/>
<organism evidence="2 3">
    <name type="scientific">Paraburkholderia caledonica</name>
    <dbReference type="NCBI Taxonomy" id="134536"/>
    <lineage>
        <taxon>Bacteria</taxon>
        <taxon>Pseudomonadati</taxon>
        <taxon>Pseudomonadota</taxon>
        <taxon>Betaproteobacteria</taxon>
        <taxon>Burkholderiales</taxon>
        <taxon>Burkholderiaceae</taxon>
        <taxon>Paraburkholderia</taxon>
    </lineage>
</organism>
<protein>
    <recommendedName>
        <fullName evidence="1">Abortive infection protein-like C-terminal domain-containing protein</fullName>
    </recommendedName>
</protein>
<gene>
    <name evidence="2" type="ORF">J2776_005635</name>
</gene>
<keyword evidence="3" id="KW-1185">Reference proteome</keyword>